<evidence type="ECO:0000313" key="3">
    <source>
        <dbReference type="EMBL" id="MBO8445065.1"/>
    </source>
</evidence>
<dbReference type="Pfam" id="PF16270">
    <property type="entry name" value="DUF4923"/>
    <property type="match status" value="1"/>
</dbReference>
<protein>
    <submittedName>
        <fullName evidence="3">DUF4923 family protein</fullName>
    </submittedName>
</protein>
<evidence type="ECO:0000256" key="1">
    <source>
        <dbReference type="SAM" id="SignalP"/>
    </source>
</evidence>
<feature type="domain" description="DUF4923" evidence="2">
    <location>
        <begin position="34"/>
        <end position="217"/>
    </location>
</feature>
<keyword evidence="1" id="KW-0732">Signal</keyword>
<dbReference type="AlphaFoldDB" id="A0A9D9H8M1"/>
<evidence type="ECO:0000259" key="2">
    <source>
        <dbReference type="Pfam" id="PF16270"/>
    </source>
</evidence>
<sequence length="219" mass="23534">MNKFLAITAITAIAIISEAGAAGQSLKDLLNKGKDIVSNENVQDIVGSVTESLGIDLTPDDIKGTWDYSGTAVKFTSDNMLASAASTLASSQVESKLNEYLQKIGLKEGTFSYTFNADSTFTNTFLKQTLKGTYSIVKGNGGDTLQLKYGKSEKLDFLTLNTTVDIGTDKTEFLFNADKLLDFIGKISSSSNNSTLKSLTALTSNYDGLKIGFQVKKQN</sequence>
<feature type="chain" id="PRO_5038506269" evidence="1">
    <location>
        <begin position="22"/>
        <end position="219"/>
    </location>
</feature>
<proteinExistence type="predicted"/>
<dbReference type="Proteomes" id="UP000823619">
    <property type="component" value="Unassembled WGS sequence"/>
</dbReference>
<gene>
    <name evidence="3" type="ORF">IAC23_05140</name>
</gene>
<comment type="caution">
    <text evidence="3">The sequence shown here is derived from an EMBL/GenBank/DDBJ whole genome shotgun (WGS) entry which is preliminary data.</text>
</comment>
<reference evidence="3" key="2">
    <citation type="journal article" date="2021" name="PeerJ">
        <title>Extensive microbial diversity within the chicken gut microbiome revealed by metagenomics and culture.</title>
        <authorList>
            <person name="Gilroy R."/>
            <person name="Ravi A."/>
            <person name="Getino M."/>
            <person name="Pursley I."/>
            <person name="Horton D.L."/>
            <person name="Alikhan N.F."/>
            <person name="Baker D."/>
            <person name="Gharbi K."/>
            <person name="Hall N."/>
            <person name="Watson M."/>
            <person name="Adriaenssens E.M."/>
            <person name="Foster-Nyarko E."/>
            <person name="Jarju S."/>
            <person name="Secka A."/>
            <person name="Antonio M."/>
            <person name="Oren A."/>
            <person name="Chaudhuri R.R."/>
            <person name="La Ragione R."/>
            <person name="Hildebrand F."/>
            <person name="Pallen M.J."/>
        </authorList>
    </citation>
    <scope>NUCLEOTIDE SEQUENCE</scope>
    <source>
        <strain evidence="3">D5-748</strain>
    </source>
</reference>
<accession>A0A9D9H8M1</accession>
<organism evidence="3 4">
    <name type="scientific">Candidatus Cryptobacteroides merdavium</name>
    <dbReference type="NCBI Taxonomy" id="2840769"/>
    <lineage>
        <taxon>Bacteria</taxon>
        <taxon>Pseudomonadati</taxon>
        <taxon>Bacteroidota</taxon>
        <taxon>Bacteroidia</taxon>
        <taxon>Bacteroidales</taxon>
        <taxon>Candidatus Cryptobacteroides</taxon>
    </lineage>
</organism>
<reference evidence="3" key="1">
    <citation type="submission" date="2020-10" db="EMBL/GenBank/DDBJ databases">
        <authorList>
            <person name="Gilroy R."/>
        </authorList>
    </citation>
    <scope>NUCLEOTIDE SEQUENCE</scope>
    <source>
        <strain evidence="3">D5-748</strain>
    </source>
</reference>
<dbReference type="InterPro" id="IPR032575">
    <property type="entry name" value="DUF4923"/>
</dbReference>
<evidence type="ECO:0000313" key="4">
    <source>
        <dbReference type="Proteomes" id="UP000823619"/>
    </source>
</evidence>
<name>A0A9D9H8M1_9BACT</name>
<feature type="signal peptide" evidence="1">
    <location>
        <begin position="1"/>
        <end position="21"/>
    </location>
</feature>
<dbReference type="EMBL" id="JADIMO010000063">
    <property type="protein sequence ID" value="MBO8445065.1"/>
    <property type="molecule type" value="Genomic_DNA"/>
</dbReference>